<evidence type="ECO:0000313" key="2">
    <source>
        <dbReference type="Proteomes" id="UP001063166"/>
    </source>
</evidence>
<sequence>MTRPIASDGGPFARVVADRPIGAAYVLVCQRRPSLQWISGTVVVALTDGGGTVSTRRSPHVRVLHIATSSNPTTRNYVFPSAEFPVAAADVRSAAQPLRPEYR</sequence>
<reference evidence="1" key="1">
    <citation type="submission" date="2022-07" db="EMBL/GenBank/DDBJ databases">
        <title>The genome of Lyophyllum shimeji provides insight into the initial evolution of ectomycorrhizal fungal genome.</title>
        <authorList>
            <person name="Kobayashi Y."/>
            <person name="Shibata T."/>
            <person name="Hirakawa H."/>
            <person name="Shigenobu S."/>
            <person name="Nishiyama T."/>
            <person name="Yamada A."/>
            <person name="Hasebe M."/>
            <person name="Kawaguchi M."/>
        </authorList>
    </citation>
    <scope>NUCLEOTIDE SEQUENCE</scope>
    <source>
        <strain evidence="1">AT787</strain>
    </source>
</reference>
<name>A0A9P3PKH9_LYOSH</name>
<dbReference type="Proteomes" id="UP001063166">
    <property type="component" value="Unassembled WGS sequence"/>
</dbReference>
<organism evidence="1 2">
    <name type="scientific">Lyophyllum shimeji</name>
    <name type="common">Hon-shimeji</name>
    <name type="synonym">Tricholoma shimeji</name>
    <dbReference type="NCBI Taxonomy" id="47721"/>
    <lineage>
        <taxon>Eukaryota</taxon>
        <taxon>Fungi</taxon>
        <taxon>Dikarya</taxon>
        <taxon>Basidiomycota</taxon>
        <taxon>Agaricomycotina</taxon>
        <taxon>Agaricomycetes</taxon>
        <taxon>Agaricomycetidae</taxon>
        <taxon>Agaricales</taxon>
        <taxon>Tricholomatineae</taxon>
        <taxon>Lyophyllaceae</taxon>
        <taxon>Lyophyllum</taxon>
    </lineage>
</organism>
<protein>
    <submittedName>
        <fullName evidence="1">Uncharacterized protein</fullName>
    </submittedName>
</protein>
<keyword evidence="2" id="KW-1185">Reference proteome</keyword>
<proteinExistence type="predicted"/>
<evidence type="ECO:0000313" key="1">
    <source>
        <dbReference type="EMBL" id="GLB37580.1"/>
    </source>
</evidence>
<dbReference type="AlphaFoldDB" id="A0A9P3PKH9"/>
<gene>
    <name evidence="1" type="ORF">LshimejAT787_0406310</name>
</gene>
<accession>A0A9P3PKH9</accession>
<dbReference type="EMBL" id="BRPK01000004">
    <property type="protein sequence ID" value="GLB37580.1"/>
    <property type="molecule type" value="Genomic_DNA"/>
</dbReference>
<comment type="caution">
    <text evidence="1">The sequence shown here is derived from an EMBL/GenBank/DDBJ whole genome shotgun (WGS) entry which is preliminary data.</text>
</comment>